<feature type="region of interest" description="Disordered" evidence="1">
    <location>
        <begin position="380"/>
        <end position="402"/>
    </location>
</feature>
<dbReference type="Proteomes" id="UP000249390">
    <property type="component" value="Unassembled WGS sequence"/>
</dbReference>
<evidence type="ECO:0000259" key="2">
    <source>
        <dbReference type="SMART" id="SM00666"/>
    </source>
</evidence>
<name>A0A328DWH6_9ASTE</name>
<keyword evidence="4" id="KW-1185">Reference proteome</keyword>
<dbReference type="InterPro" id="IPR000270">
    <property type="entry name" value="PB1_dom"/>
</dbReference>
<proteinExistence type="predicted"/>
<sequence length="425" mass="48161">MDGKRVIAICQLGGEFESDKEGLLSYKGGEAHAMEIDDQMKYEDFKAEVAEMFNSCVNNMSIKYFLPGNKKTLITISNEKDLKRMIQFHCASESAEIYVMSEEPIAPSVSIMPGSRSSHTTLSESCVPVDAPRSVTEDVDDPNHPVLLLDDDAFDIVGDTSTTADPPEIEIEKGLQKSIAEIFQNEDVYHGYCVRYLSEQLLRDLKEQFSHEVKRLLVDDLYKAAYAPKRDIFQMCVERIKSISVDAYNWVFQSDPIHWSNAFFPGARYNHIASNFGELFYNWVADAHELPITQMVDAIRGKIMDLIYTRRAESNQWMTRLTPFMEEKLEKESIKAHSLQVMMSTHSYRLTYSESVHPIPCPDNNSLTHKNIASQTVVTVTPPPTRRPPGRPTTKNCGPNERRQVQCSRCKGIGHNKSSCKEGVV</sequence>
<evidence type="ECO:0000256" key="1">
    <source>
        <dbReference type="SAM" id="MobiDB-lite"/>
    </source>
</evidence>
<gene>
    <name evidence="3" type="ORF">DM860_007761</name>
</gene>
<dbReference type="Pfam" id="PF00564">
    <property type="entry name" value="PB1"/>
    <property type="match status" value="1"/>
</dbReference>
<comment type="caution">
    <text evidence="3">The sequence shown here is derived from an EMBL/GenBank/DDBJ whole genome shotgun (WGS) entry which is preliminary data.</text>
</comment>
<accession>A0A328DWH6</accession>
<organism evidence="3 4">
    <name type="scientific">Cuscuta australis</name>
    <dbReference type="NCBI Taxonomy" id="267555"/>
    <lineage>
        <taxon>Eukaryota</taxon>
        <taxon>Viridiplantae</taxon>
        <taxon>Streptophyta</taxon>
        <taxon>Embryophyta</taxon>
        <taxon>Tracheophyta</taxon>
        <taxon>Spermatophyta</taxon>
        <taxon>Magnoliopsida</taxon>
        <taxon>eudicotyledons</taxon>
        <taxon>Gunneridae</taxon>
        <taxon>Pentapetalae</taxon>
        <taxon>asterids</taxon>
        <taxon>lamiids</taxon>
        <taxon>Solanales</taxon>
        <taxon>Convolvulaceae</taxon>
        <taxon>Cuscuteae</taxon>
        <taxon>Cuscuta</taxon>
        <taxon>Cuscuta subgen. Grammica</taxon>
        <taxon>Cuscuta sect. Cleistogrammica</taxon>
    </lineage>
</organism>
<dbReference type="SMART" id="SM00666">
    <property type="entry name" value="PB1"/>
    <property type="match status" value="1"/>
</dbReference>
<reference evidence="3 4" key="1">
    <citation type="submission" date="2018-06" db="EMBL/GenBank/DDBJ databases">
        <title>The Genome of Cuscuta australis (Dodder) Provides Insight into the Evolution of Plant Parasitism.</title>
        <authorList>
            <person name="Liu H."/>
        </authorList>
    </citation>
    <scope>NUCLEOTIDE SEQUENCE [LARGE SCALE GENOMIC DNA]</scope>
    <source>
        <strain evidence="4">cv. Yunnan</strain>
        <tissue evidence="3">Vines</tissue>
    </source>
</reference>
<dbReference type="SUPFAM" id="SSF54277">
    <property type="entry name" value="CAD &amp; PB1 domains"/>
    <property type="match status" value="1"/>
</dbReference>
<dbReference type="AlphaFoldDB" id="A0A328DWH6"/>
<dbReference type="EMBL" id="NQVE01000067">
    <property type="protein sequence ID" value="RAL50087.1"/>
    <property type="molecule type" value="Genomic_DNA"/>
</dbReference>
<dbReference type="PANTHER" id="PTHR31973:SF117">
    <property type="entry name" value="F10A16.15 PROTEIN"/>
    <property type="match status" value="1"/>
</dbReference>
<feature type="compositionally biased region" description="Pro residues" evidence="1">
    <location>
        <begin position="381"/>
        <end position="391"/>
    </location>
</feature>
<feature type="domain" description="PB1" evidence="2">
    <location>
        <begin position="19"/>
        <end position="102"/>
    </location>
</feature>
<dbReference type="PANTHER" id="PTHR31973">
    <property type="entry name" value="POLYPROTEIN, PUTATIVE-RELATED"/>
    <property type="match status" value="1"/>
</dbReference>
<dbReference type="Gene3D" id="3.10.20.90">
    <property type="entry name" value="Phosphatidylinositol 3-kinase Catalytic Subunit, Chain A, domain 1"/>
    <property type="match status" value="1"/>
</dbReference>
<evidence type="ECO:0000313" key="4">
    <source>
        <dbReference type="Proteomes" id="UP000249390"/>
    </source>
</evidence>
<protein>
    <recommendedName>
        <fullName evidence="2">PB1 domain-containing protein</fullName>
    </recommendedName>
</protein>
<evidence type="ECO:0000313" key="3">
    <source>
        <dbReference type="EMBL" id="RAL50087.1"/>
    </source>
</evidence>